<reference evidence="4" key="1">
    <citation type="journal article" date="2019" name="Int. J. Syst. Evol. Microbiol.">
        <title>The Global Catalogue of Microorganisms (GCM) 10K type strain sequencing project: providing services to taxonomists for standard genome sequencing and annotation.</title>
        <authorList>
            <consortium name="The Broad Institute Genomics Platform"/>
            <consortium name="The Broad Institute Genome Sequencing Center for Infectious Disease"/>
            <person name="Wu L."/>
            <person name="Ma J."/>
        </authorList>
    </citation>
    <scope>NUCLEOTIDE SEQUENCE [LARGE SCALE GENOMIC DNA]</scope>
    <source>
        <strain evidence="4">CCM 8749</strain>
    </source>
</reference>
<dbReference type="InterPro" id="IPR012854">
    <property type="entry name" value="Cu_amine_oxidase-like_N"/>
</dbReference>
<dbReference type="SUPFAM" id="SSF55383">
    <property type="entry name" value="Copper amine oxidase, domain N"/>
    <property type="match status" value="1"/>
</dbReference>
<dbReference type="Gene3D" id="3.30.457.10">
    <property type="entry name" value="Copper amine oxidase-like, N-terminal domain"/>
    <property type="match status" value="1"/>
</dbReference>
<evidence type="ECO:0000256" key="1">
    <source>
        <dbReference type="SAM" id="Phobius"/>
    </source>
</evidence>
<evidence type="ECO:0000313" key="4">
    <source>
        <dbReference type="Proteomes" id="UP001596250"/>
    </source>
</evidence>
<accession>A0ABW1IMD4</accession>
<name>A0ABW1IMD4_9BACL</name>
<keyword evidence="4" id="KW-1185">Reference proteome</keyword>
<dbReference type="EMBL" id="JBHSQV010000036">
    <property type="protein sequence ID" value="MFC5986163.1"/>
    <property type="molecule type" value="Genomic_DNA"/>
</dbReference>
<dbReference type="Pfam" id="PF07833">
    <property type="entry name" value="Cu_amine_oxidN1"/>
    <property type="match status" value="1"/>
</dbReference>
<keyword evidence="1" id="KW-0812">Transmembrane</keyword>
<gene>
    <name evidence="3" type="ORF">ACFPXP_06920</name>
</gene>
<organism evidence="3 4">
    <name type="scientific">Marinicrinis lubricantis</name>
    <dbReference type="NCBI Taxonomy" id="2086470"/>
    <lineage>
        <taxon>Bacteria</taxon>
        <taxon>Bacillati</taxon>
        <taxon>Bacillota</taxon>
        <taxon>Bacilli</taxon>
        <taxon>Bacillales</taxon>
        <taxon>Paenibacillaceae</taxon>
    </lineage>
</organism>
<feature type="domain" description="Copper amine oxidase-like N-terminal" evidence="2">
    <location>
        <begin position="378"/>
        <end position="482"/>
    </location>
</feature>
<evidence type="ECO:0000259" key="2">
    <source>
        <dbReference type="Pfam" id="PF07833"/>
    </source>
</evidence>
<proteinExistence type="predicted"/>
<evidence type="ECO:0000313" key="3">
    <source>
        <dbReference type="EMBL" id="MFC5986163.1"/>
    </source>
</evidence>
<dbReference type="Proteomes" id="UP001596250">
    <property type="component" value="Unassembled WGS sequence"/>
</dbReference>
<dbReference type="InterPro" id="IPR036582">
    <property type="entry name" value="Mao_N_sf"/>
</dbReference>
<comment type="caution">
    <text evidence="3">The sequence shown here is derived from an EMBL/GenBank/DDBJ whole genome shotgun (WGS) entry which is preliminary data.</text>
</comment>
<dbReference type="RefSeq" id="WP_379893496.1">
    <property type="nucleotide sequence ID" value="NZ_CBCSCT010000001.1"/>
</dbReference>
<sequence length="487" mass="55984">MKQETVSTVEPNAASSAKARNFFIWFIVFSLISVSIVALITYIVDPLQFYRKPSWYVPQYSMEQRYQNPGLARNYDYDTIIIGSSMTENFVPSYVDEVLGGKSIKLSMSGSYSHEHHLISEAAFRTGQVKNVIWGLDYFSVKGGETMVRDDQGPFPYYLYDKNPLNDIKYLFNYTTITQTINILKGKLQGSLTLRNLDYLNNWDYYAVYGTESVLKDLKRAEAVEPSYVKTEEDFEEIKKAFDANILSLVKEHPETEFIFYYPPYHVLRHYVWYELNPKRYNNQQQFKQYVWDTLSEYPNAKIFDFQAVEEVTFDSNNYKDLSHHTLEINEWIIQSMANGDHQVTDETIGKMISDLDKQVENLDISQFDTDSIQIVYQGENVPAGANPVAQEDALYIPIKALVILKGAALGWEEETKSSLVEWNDGIVKLKQGSTEMKVNGETVQLSQPAQIIDGSMMIPIEALSYFGLQGEWQQGNQQVLITELVQ</sequence>
<keyword evidence="1" id="KW-1133">Transmembrane helix</keyword>
<protein>
    <submittedName>
        <fullName evidence="3">Copper amine oxidase N-terminal domain-containing protein</fullName>
    </submittedName>
</protein>
<keyword evidence="1" id="KW-0472">Membrane</keyword>
<feature type="transmembrane region" description="Helical" evidence="1">
    <location>
        <begin position="22"/>
        <end position="44"/>
    </location>
</feature>